<accession>A0A343TJ65</accession>
<dbReference type="InterPro" id="IPR008554">
    <property type="entry name" value="Glutaredoxin-like"/>
</dbReference>
<dbReference type="EMBL" id="CP025066">
    <property type="protein sequence ID" value="AUX09137.1"/>
    <property type="molecule type" value="Genomic_DNA"/>
</dbReference>
<sequence>MGNRDDVTGNAETGDVEGVPVDVTVYSREDCHLCDEAIEVIRQVAADVGVIVAIDEIDVDEDEQLKDEYGDRVPYVLVDGDPAYKYRVDSFDLRRRLRDRAQN</sequence>
<dbReference type="Proteomes" id="UP000263012">
    <property type="component" value="Chromosome"/>
</dbReference>
<proteinExistence type="predicted"/>
<gene>
    <name evidence="1" type="ORF">AArcSl_1508</name>
</gene>
<dbReference type="KEGG" id="hdf:AArcSl_1508"/>
<dbReference type="OrthoDB" id="286273at2157"/>
<dbReference type="InterPro" id="IPR036249">
    <property type="entry name" value="Thioredoxin-like_sf"/>
</dbReference>
<evidence type="ECO:0000313" key="1">
    <source>
        <dbReference type="EMBL" id="AUX09137.1"/>
    </source>
</evidence>
<dbReference type="SUPFAM" id="SSF52833">
    <property type="entry name" value="Thioredoxin-like"/>
    <property type="match status" value="1"/>
</dbReference>
<dbReference type="Pfam" id="PF05768">
    <property type="entry name" value="Glrx-like"/>
    <property type="match status" value="1"/>
</dbReference>
<name>A0A343TJ65_9EURY</name>
<organism evidence="1 2">
    <name type="scientific">Halalkaliarchaeum desulfuricum</name>
    <dbReference type="NCBI Taxonomy" id="2055893"/>
    <lineage>
        <taxon>Archaea</taxon>
        <taxon>Methanobacteriati</taxon>
        <taxon>Methanobacteriota</taxon>
        <taxon>Stenosarchaea group</taxon>
        <taxon>Halobacteria</taxon>
        <taxon>Halobacteriales</taxon>
        <taxon>Haloferacaceae</taxon>
        <taxon>Halalkaliarchaeum</taxon>
    </lineage>
</organism>
<dbReference type="Gene3D" id="3.40.30.10">
    <property type="entry name" value="Glutaredoxin"/>
    <property type="match status" value="1"/>
</dbReference>
<dbReference type="RefSeq" id="WP_119817237.1">
    <property type="nucleotide sequence ID" value="NZ_CP025066.1"/>
</dbReference>
<reference evidence="2" key="1">
    <citation type="submission" date="2017-11" db="EMBL/GenBank/DDBJ databases">
        <title>Phenotypic and genomic properties of facultatively anaerobic sulfur-reducing natronoarchaea from hypersaline soda lakes.</title>
        <authorList>
            <person name="Sorokin D.Y."/>
            <person name="Kublanov I.V."/>
            <person name="Roman P."/>
            <person name="Sinninghe Damste J.S."/>
            <person name="Golyshin P.N."/>
            <person name="Rojo D."/>
            <person name="Ciordia S."/>
            <person name="Mena M.D.C."/>
            <person name="Ferrer M."/>
            <person name="Messina E."/>
            <person name="Smedile F."/>
            <person name="La Spada G."/>
            <person name="La Cono V."/>
            <person name="Yakimov M.M."/>
        </authorList>
    </citation>
    <scope>NUCLEOTIDE SEQUENCE [LARGE SCALE GENOMIC DNA]</scope>
    <source>
        <strain evidence="2">AArc-Sl</strain>
    </source>
</reference>
<dbReference type="AlphaFoldDB" id="A0A343TJ65"/>
<keyword evidence="2" id="KW-1185">Reference proteome</keyword>
<dbReference type="GeneID" id="37877861"/>
<protein>
    <submittedName>
        <fullName evidence="1">Glutaredoxin</fullName>
    </submittedName>
</protein>
<evidence type="ECO:0000313" key="2">
    <source>
        <dbReference type="Proteomes" id="UP000263012"/>
    </source>
</evidence>